<dbReference type="PIRSF" id="PIRSF037903">
    <property type="entry name" value="Subtilisin_rel_GFO_2223"/>
    <property type="match status" value="1"/>
</dbReference>
<reference evidence="12" key="3">
    <citation type="submission" date="2016-11" db="EMBL/GenBank/DDBJ databases">
        <authorList>
            <person name="Jaros S."/>
            <person name="Januszkiewicz K."/>
            <person name="Wedrychowicz H."/>
        </authorList>
    </citation>
    <scope>NUCLEOTIDE SEQUENCE [LARGE SCALE GENOMIC DNA]</scope>
    <source>
        <strain evidence="12">DSM 27989</strain>
    </source>
</reference>
<evidence type="ECO:0000256" key="1">
    <source>
        <dbReference type="ARBA" id="ARBA00011073"/>
    </source>
</evidence>
<dbReference type="PROSITE" id="PS00138">
    <property type="entry name" value="SUBTILASE_SER"/>
    <property type="match status" value="1"/>
</dbReference>
<accession>A0A1M7CAK2</accession>
<dbReference type="SUPFAM" id="SSF52743">
    <property type="entry name" value="Subtilisin-like"/>
    <property type="match status" value="1"/>
</dbReference>
<dbReference type="InterPro" id="IPR017317">
    <property type="entry name" value="Pept_S8_subtilisin_bacteroid-2"/>
</dbReference>
<evidence type="ECO:0000313" key="11">
    <source>
        <dbReference type="EMBL" id="GGF06589.1"/>
    </source>
</evidence>
<dbReference type="InterPro" id="IPR023827">
    <property type="entry name" value="Peptidase_S8_Asp-AS"/>
</dbReference>
<name>A0A1M7CAK2_9FLAO</name>
<evidence type="ECO:0000256" key="2">
    <source>
        <dbReference type="ARBA" id="ARBA00022670"/>
    </source>
</evidence>
<keyword evidence="3 8" id="KW-0732">Signal</keyword>
<dbReference type="PROSITE" id="PS51892">
    <property type="entry name" value="SUBTILASE"/>
    <property type="match status" value="1"/>
</dbReference>
<feature type="active site" description="Charge relay system" evidence="6">
    <location>
        <position position="174"/>
    </location>
</feature>
<keyword evidence="14" id="KW-1185">Reference proteome</keyword>
<evidence type="ECO:0000256" key="7">
    <source>
        <dbReference type="RuleBase" id="RU003355"/>
    </source>
</evidence>
<dbReference type="PANTHER" id="PTHR43806:SF67">
    <property type="entry name" value="EGF-LIKE DOMAIN-CONTAINING PROTEIN"/>
    <property type="match status" value="1"/>
</dbReference>
<dbReference type="Gene3D" id="3.40.50.200">
    <property type="entry name" value="Peptidase S8/S53 domain"/>
    <property type="match status" value="1"/>
</dbReference>
<evidence type="ECO:0000256" key="3">
    <source>
        <dbReference type="ARBA" id="ARBA00022729"/>
    </source>
</evidence>
<dbReference type="InterPro" id="IPR000209">
    <property type="entry name" value="Peptidase_S8/S53_dom"/>
</dbReference>
<evidence type="ECO:0000259" key="10">
    <source>
        <dbReference type="Pfam" id="PF18962"/>
    </source>
</evidence>
<feature type="domain" description="Secretion system C-terminal sorting" evidence="10">
    <location>
        <begin position="464"/>
        <end position="530"/>
    </location>
</feature>
<dbReference type="CDD" id="cd07493">
    <property type="entry name" value="Peptidases_S8_9"/>
    <property type="match status" value="1"/>
</dbReference>
<reference evidence="11" key="5">
    <citation type="submission" date="2024-05" db="EMBL/GenBank/DDBJ databases">
        <authorList>
            <person name="Sun Q."/>
            <person name="Zhou Y."/>
        </authorList>
    </citation>
    <scope>NUCLEOTIDE SEQUENCE</scope>
    <source>
        <strain evidence="11">CGMCC 1.12707</strain>
    </source>
</reference>
<dbReference type="EMBL" id="BMFL01000017">
    <property type="protein sequence ID" value="GGF06589.1"/>
    <property type="molecule type" value="Genomic_DNA"/>
</dbReference>
<sequence>MKKTLLPFLFLLNFNFLSAQELYLVKLKEKENISNYIANPLQMLSQRSLDRRMKYKVDLDEKDVPISLERIKQVKQLDLSYIGETKWLNTIMVEVFDNTVISQLENLPFVDSVTSLVRNAQKTNVRKQSKSNDLIVIVNNYNYGDSEIFINQINLEPLHTEGFSGEGVYIGVIDAGFPGVDTIDAFKNLRNENRIVDTYDFVENKADVYDANSHGTNVLSTMAAEIDGEYIGSAPKANYLLYRSEDFLSETPKELLYWIQAAERADSVGVDVINTSLGYNKFDDPRYDFTYRDMDGKTSLISQGAEIAVTRGILVVNSAGNEGSSDWKYISAPADVENVFTIGATDRNNQPASFTSYGPNYNGSLKPNISSLGHQILTYVPSGGFRISSGTSFSSPIIAGAMALLIQKLPTTPLETIKNKVQESGNLFNNPSDRLGYGVPDFYRASQELLSINDVKIQVNKLKVYPNPFTNEVKVETSNQIKQIEIYNLVGQKIANSSNTNIIKTNHLKSGVYLIKVIDDKGNLFTEKIIKK</sequence>
<dbReference type="PROSITE" id="PS00136">
    <property type="entry name" value="SUBTILASE_ASP"/>
    <property type="match status" value="1"/>
</dbReference>
<organism evidence="12 13">
    <name type="scientific">Chishuiella changwenlii</name>
    <dbReference type="NCBI Taxonomy" id="1434701"/>
    <lineage>
        <taxon>Bacteria</taxon>
        <taxon>Pseudomonadati</taxon>
        <taxon>Bacteroidota</taxon>
        <taxon>Flavobacteriia</taxon>
        <taxon>Flavobacteriales</taxon>
        <taxon>Weeksellaceae</taxon>
        <taxon>Chishuiella</taxon>
    </lineage>
</organism>
<dbReference type="Pfam" id="PF18962">
    <property type="entry name" value="Por_Secre_tail"/>
    <property type="match status" value="1"/>
</dbReference>
<feature type="domain" description="Peptidase S8/S53" evidence="9">
    <location>
        <begin position="165"/>
        <end position="438"/>
    </location>
</feature>
<reference evidence="14" key="4">
    <citation type="journal article" date="2019" name="Int. J. Syst. Evol. Microbiol.">
        <title>The Global Catalogue of Microorganisms (GCM) 10K type strain sequencing project: providing services to taxonomists for standard genome sequencing and annotation.</title>
        <authorList>
            <consortium name="The Broad Institute Genomics Platform"/>
            <consortium name="The Broad Institute Genome Sequencing Center for Infectious Disease"/>
            <person name="Wu L."/>
            <person name="Ma J."/>
        </authorList>
    </citation>
    <scope>NUCLEOTIDE SEQUENCE [LARGE SCALE GENOMIC DNA]</scope>
    <source>
        <strain evidence="14">CGMCC 1.12707</strain>
    </source>
</reference>
<evidence type="ECO:0000313" key="12">
    <source>
        <dbReference type="EMBL" id="SHL64302.1"/>
    </source>
</evidence>
<gene>
    <name evidence="11" type="ORF">GCM10010984_24840</name>
    <name evidence="12" type="ORF">SAMN05443634_11312</name>
</gene>
<keyword evidence="4 6" id="KW-0378">Hydrolase</keyword>
<feature type="active site" description="Charge relay system" evidence="6">
    <location>
        <position position="392"/>
    </location>
</feature>
<protein>
    <submittedName>
        <fullName evidence="11">Peptidase S8</fullName>
    </submittedName>
    <submittedName>
        <fullName evidence="12">Por secretion system C-terminal sorting domain-containing protein</fullName>
    </submittedName>
</protein>
<keyword evidence="2 6" id="KW-0645">Protease</keyword>
<evidence type="ECO:0000259" key="9">
    <source>
        <dbReference type="Pfam" id="PF00082"/>
    </source>
</evidence>
<dbReference type="InterPro" id="IPR015500">
    <property type="entry name" value="Peptidase_S8_subtilisin-rel"/>
</dbReference>
<feature type="signal peptide" evidence="8">
    <location>
        <begin position="1"/>
        <end position="19"/>
    </location>
</feature>
<feature type="active site" description="Charge relay system" evidence="6">
    <location>
        <position position="214"/>
    </location>
</feature>
<dbReference type="AlphaFoldDB" id="A0A1M7CAK2"/>
<dbReference type="OrthoDB" id="1407599at2"/>
<evidence type="ECO:0000256" key="5">
    <source>
        <dbReference type="ARBA" id="ARBA00022825"/>
    </source>
</evidence>
<dbReference type="InterPro" id="IPR023828">
    <property type="entry name" value="Peptidase_S8_Ser-AS"/>
</dbReference>
<proteinExistence type="inferred from homology"/>
<dbReference type="InterPro" id="IPR050131">
    <property type="entry name" value="Peptidase_S8_subtilisin-like"/>
</dbReference>
<evidence type="ECO:0000256" key="8">
    <source>
        <dbReference type="SAM" id="SignalP"/>
    </source>
</evidence>
<reference evidence="11" key="1">
    <citation type="journal article" date="2014" name="Int. J. Syst. Evol. Microbiol.">
        <title>Complete genome of a new Firmicutes species belonging to the dominant human colonic microbiota ('Ruminococcus bicirculans') reveals two chromosomes and a selective capacity to utilize plant glucans.</title>
        <authorList>
            <consortium name="NISC Comparative Sequencing Program"/>
            <person name="Wegmann U."/>
            <person name="Louis P."/>
            <person name="Goesmann A."/>
            <person name="Henrissat B."/>
            <person name="Duncan S.H."/>
            <person name="Flint H.J."/>
        </authorList>
    </citation>
    <scope>NUCLEOTIDE SEQUENCE</scope>
    <source>
        <strain evidence="11">CGMCC 1.12707</strain>
    </source>
</reference>
<dbReference type="NCBIfam" id="TIGR04183">
    <property type="entry name" value="Por_Secre_tail"/>
    <property type="match status" value="1"/>
</dbReference>
<keyword evidence="5 6" id="KW-0720">Serine protease</keyword>
<dbReference type="GO" id="GO:0004252">
    <property type="term" value="F:serine-type endopeptidase activity"/>
    <property type="evidence" value="ECO:0007669"/>
    <property type="project" value="UniProtKB-UniRule"/>
</dbReference>
<dbReference type="PANTHER" id="PTHR43806">
    <property type="entry name" value="PEPTIDASE S8"/>
    <property type="match status" value="1"/>
</dbReference>
<dbReference type="PRINTS" id="PR00723">
    <property type="entry name" value="SUBTILISIN"/>
</dbReference>
<evidence type="ECO:0000256" key="6">
    <source>
        <dbReference type="PROSITE-ProRule" id="PRU01240"/>
    </source>
</evidence>
<dbReference type="Proteomes" id="UP000184120">
    <property type="component" value="Unassembled WGS sequence"/>
</dbReference>
<evidence type="ECO:0000313" key="14">
    <source>
        <dbReference type="Proteomes" id="UP000650994"/>
    </source>
</evidence>
<dbReference type="STRING" id="1434701.SAMN05443634_11312"/>
<evidence type="ECO:0000256" key="4">
    <source>
        <dbReference type="ARBA" id="ARBA00022801"/>
    </source>
</evidence>
<dbReference type="EMBL" id="FRBH01000013">
    <property type="protein sequence ID" value="SHL64302.1"/>
    <property type="molecule type" value="Genomic_DNA"/>
</dbReference>
<comment type="similarity">
    <text evidence="1 6 7">Belongs to the peptidase S8 family.</text>
</comment>
<dbReference type="InterPro" id="IPR026444">
    <property type="entry name" value="Secre_tail"/>
</dbReference>
<reference evidence="13" key="2">
    <citation type="submission" date="2016-11" db="EMBL/GenBank/DDBJ databases">
        <authorList>
            <person name="Varghese N."/>
            <person name="Submissions S."/>
        </authorList>
    </citation>
    <scope>NUCLEOTIDE SEQUENCE [LARGE SCALE GENOMIC DNA]</scope>
    <source>
        <strain evidence="13">DSM 27989</strain>
    </source>
</reference>
<dbReference type="Proteomes" id="UP000650994">
    <property type="component" value="Unassembled WGS sequence"/>
</dbReference>
<feature type="chain" id="PRO_5012861854" evidence="8">
    <location>
        <begin position="20"/>
        <end position="532"/>
    </location>
</feature>
<dbReference type="RefSeq" id="WP_072933881.1">
    <property type="nucleotide sequence ID" value="NZ_BMFL01000017.1"/>
</dbReference>
<dbReference type="GO" id="GO:0006508">
    <property type="term" value="P:proteolysis"/>
    <property type="evidence" value="ECO:0007669"/>
    <property type="project" value="UniProtKB-KW"/>
</dbReference>
<dbReference type="Pfam" id="PF00082">
    <property type="entry name" value="Peptidase_S8"/>
    <property type="match status" value="1"/>
</dbReference>
<dbReference type="InterPro" id="IPR036852">
    <property type="entry name" value="Peptidase_S8/S53_dom_sf"/>
</dbReference>
<evidence type="ECO:0000313" key="13">
    <source>
        <dbReference type="Proteomes" id="UP000184120"/>
    </source>
</evidence>